<protein>
    <submittedName>
        <fullName evidence="2">1-acyl-sn-glycerol-3-phosphate acyltransferase</fullName>
    </submittedName>
</protein>
<organism evidence="2 3">
    <name type="scientific">Lactobacillus helsingborgensis</name>
    <dbReference type="NCBI Taxonomy" id="1218494"/>
    <lineage>
        <taxon>Bacteria</taxon>
        <taxon>Bacillati</taxon>
        <taxon>Bacillota</taxon>
        <taxon>Bacilli</taxon>
        <taxon>Lactobacillales</taxon>
        <taxon>Lactobacillaceae</taxon>
        <taxon>Lactobacillus</taxon>
    </lineage>
</organism>
<dbReference type="GO" id="GO:0016746">
    <property type="term" value="F:acyltransferase activity"/>
    <property type="evidence" value="ECO:0007669"/>
    <property type="project" value="UniProtKB-KW"/>
</dbReference>
<keyword evidence="1" id="KW-0472">Membrane</keyword>
<feature type="transmembrane region" description="Helical" evidence="1">
    <location>
        <begin position="44"/>
        <end position="61"/>
    </location>
</feature>
<gene>
    <name evidence="2" type="ORF">LDX53_00635</name>
</gene>
<keyword evidence="1" id="KW-0812">Transmembrane</keyword>
<dbReference type="RefSeq" id="WP_046326562.1">
    <property type="nucleotide sequence ID" value="NZ_CP084389.1"/>
</dbReference>
<reference evidence="2" key="1">
    <citation type="submission" date="2021-09" db="EMBL/GenBank/DDBJ databases">
        <title>Lactobacillus species from Apis mellifera, Switzerland.</title>
        <authorList>
            <person name="Pfister J."/>
            <person name="Brown A."/>
            <person name="Neumann P."/>
            <person name="Collaud A."/>
            <person name="Retschnig G."/>
            <person name="Perreten V."/>
        </authorList>
    </citation>
    <scope>NUCLEOTIDE SEQUENCE</scope>
    <source>
        <strain evidence="2">IBH002</strain>
    </source>
</reference>
<evidence type="ECO:0000256" key="1">
    <source>
        <dbReference type="SAM" id="Phobius"/>
    </source>
</evidence>
<keyword evidence="3" id="KW-1185">Reference proteome</keyword>
<dbReference type="AlphaFoldDB" id="A0AA47B434"/>
<evidence type="ECO:0000313" key="2">
    <source>
        <dbReference type="EMBL" id="UZX29776.1"/>
    </source>
</evidence>
<dbReference type="EMBL" id="CP084389">
    <property type="protein sequence ID" value="UZX29776.1"/>
    <property type="molecule type" value="Genomic_DNA"/>
</dbReference>
<keyword evidence="2" id="KW-0808">Transferase</keyword>
<accession>A0AA47B434</accession>
<evidence type="ECO:0000313" key="3">
    <source>
        <dbReference type="Proteomes" id="UP001164557"/>
    </source>
</evidence>
<keyword evidence="2" id="KW-0012">Acyltransferase</keyword>
<proteinExistence type="predicted"/>
<dbReference type="Proteomes" id="UP001164557">
    <property type="component" value="Chromosome"/>
</dbReference>
<name>A0AA47B434_9LACO</name>
<keyword evidence="1" id="KW-1133">Transmembrane helix</keyword>
<sequence length="254" mass="29055">MGKHKYYYQHLTDDVVVTKSQEYHLPENYTIFPHSLGGRIWSKIVRFLAHLISIIYIRLILRIRIVGKSKLSLLNGQGYFIYGNHTQAFGDVVLPLSIISTSDYYAIGSQANWSLPILGKLVLPYFGLPVGQNLNQSGKLIKAVTAVIKAKKVVVIYPEAHVWPYYTKIRPFPATSMHFPVMLAAPSFAMTTTYSKPKRGKKPKMTVYIDGPFYPDTNLNKKQAQKKLHSQIYQAMQKRALLSDYEYCTYQKIN</sequence>